<dbReference type="GO" id="GO:0008270">
    <property type="term" value="F:zinc ion binding"/>
    <property type="evidence" value="ECO:0007669"/>
    <property type="project" value="UniProtKB-KW"/>
</dbReference>
<dbReference type="InterPro" id="IPR011042">
    <property type="entry name" value="6-blade_b-propeller_TolB-like"/>
</dbReference>
<dbReference type="Gene3D" id="2.120.10.30">
    <property type="entry name" value="TolB, C-terminal domain"/>
    <property type="match status" value="2"/>
</dbReference>
<dbReference type="PANTHER" id="PTHR24104">
    <property type="entry name" value="E3 UBIQUITIN-PROTEIN LIGASE NHLRC1-RELATED"/>
    <property type="match status" value="1"/>
</dbReference>
<dbReference type="AlphaFoldDB" id="A0A5B9Q2S7"/>
<feature type="domain" description="Ice-binding protein C-terminal" evidence="1">
    <location>
        <begin position="392"/>
        <end position="413"/>
    </location>
</feature>
<keyword evidence="3" id="KW-1185">Reference proteome</keyword>
<evidence type="ECO:0000313" key="3">
    <source>
        <dbReference type="Proteomes" id="UP000323917"/>
    </source>
</evidence>
<name>A0A5B9Q2S7_9BACT</name>
<organism evidence="2 3">
    <name type="scientific">Bythopirellula goksoeyrii</name>
    <dbReference type="NCBI Taxonomy" id="1400387"/>
    <lineage>
        <taxon>Bacteria</taxon>
        <taxon>Pseudomonadati</taxon>
        <taxon>Planctomycetota</taxon>
        <taxon>Planctomycetia</taxon>
        <taxon>Pirellulales</taxon>
        <taxon>Lacipirellulaceae</taxon>
        <taxon>Bythopirellula</taxon>
    </lineage>
</organism>
<accession>A0A5B9Q2S7</accession>
<evidence type="ECO:0000313" key="2">
    <source>
        <dbReference type="EMBL" id="QEG33328.1"/>
    </source>
</evidence>
<proteinExistence type="predicted"/>
<dbReference type="EMBL" id="CP042913">
    <property type="protein sequence ID" value="QEG33328.1"/>
    <property type="molecule type" value="Genomic_DNA"/>
</dbReference>
<dbReference type="PANTHER" id="PTHR24104:SF25">
    <property type="entry name" value="PROTEIN LIN-41"/>
    <property type="match status" value="1"/>
</dbReference>
<dbReference type="OrthoDB" id="2806980at2"/>
<dbReference type="Proteomes" id="UP000323917">
    <property type="component" value="Chromosome"/>
</dbReference>
<dbReference type="KEGG" id="bgok:Pr1d_05890"/>
<protein>
    <submittedName>
        <fullName evidence="2">NHL repeat protein</fullName>
    </submittedName>
</protein>
<evidence type="ECO:0000259" key="1">
    <source>
        <dbReference type="Pfam" id="PF07589"/>
    </source>
</evidence>
<dbReference type="SUPFAM" id="SSF101898">
    <property type="entry name" value="NHL repeat"/>
    <property type="match status" value="1"/>
</dbReference>
<dbReference type="NCBIfam" id="TIGR02595">
    <property type="entry name" value="PEP_CTERM"/>
    <property type="match status" value="1"/>
</dbReference>
<gene>
    <name evidence="2" type="ORF">Pr1d_05890</name>
</gene>
<reference evidence="2 3" key="1">
    <citation type="submission" date="2019-08" db="EMBL/GenBank/DDBJ databases">
        <title>Deep-cultivation of Planctomycetes and their phenomic and genomic characterization uncovers novel biology.</title>
        <authorList>
            <person name="Wiegand S."/>
            <person name="Jogler M."/>
            <person name="Boedeker C."/>
            <person name="Pinto D."/>
            <person name="Vollmers J."/>
            <person name="Rivas-Marin E."/>
            <person name="Kohn T."/>
            <person name="Peeters S.H."/>
            <person name="Heuer A."/>
            <person name="Rast P."/>
            <person name="Oberbeckmann S."/>
            <person name="Bunk B."/>
            <person name="Jeske O."/>
            <person name="Meyerdierks A."/>
            <person name="Storesund J.E."/>
            <person name="Kallscheuer N."/>
            <person name="Luecker S."/>
            <person name="Lage O.M."/>
            <person name="Pohl T."/>
            <person name="Merkel B.J."/>
            <person name="Hornburger P."/>
            <person name="Mueller R.-W."/>
            <person name="Bruemmer F."/>
            <person name="Labrenz M."/>
            <person name="Spormann A.M."/>
            <person name="Op den Camp H."/>
            <person name="Overmann J."/>
            <person name="Amann R."/>
            <person name="Jetten M.S.M."/>
            <person name="Mascher T."/>
            <person name="Medema M.H."/>
            <person name="Devos D.P."/>
            <person name="Kaster A.-K."/>
            <person name="Ovreas L."/>
            <person name="Rohde M."/>
            <person name="Galperin M.Y."/>
            <person name="Jogler C."/>
        </authorList>
    </citation>
    <scope>NUCLEOTIDE SEQUENCE [LARGE SCALE GENOMIC DNA]</scope>
    <source>
        <strain evidence="2 3">Pr1d</strain>
    </source>
</reference>
<dbReference type="InterPro" id="IPR013424">
    <property type="entry name" value="Ice-binding_C"/>
</dbReference>
<sequence>MSTLVRIFVALLVYCGVLLTTAFSTLEAAELFVADRVTNRVLSFDESTGDFLRVVTATGLDVPSAMAFGPGGFLYVSNFQGGFGGAASVVKVDPETGATTDFIFDVTAPGGIGYHAASDTLFVSEFIEIALVEGVPTQLPGNEVFRYDSGGTRLQTLGTDSANTGRAGIAFDAADNLYVSEFNQTGISSVLKYDAPMGSPTDDFASTGSTFASGGDVTLQIPAPAAGFNGLTFDSNGDLFVASLIGQSVIKYSVAGEIVTSGAPFGAPLPYPSGLLVGADGSLIVTNLGNDNTGDPFWGPTTFPGELTRYNGITSTPLLVGDNDRDDVVDAADLEIFQSSYANESYGDQDGDLDTDGNDFLLWQRAVGNQGIVGSFQPTAIVRYTPPASTFTVPEPTSLLLLLLGTATVGFVRQHNRKAFMIE</sequence>
<dbReference type="RefSeq" id="WP_148072113.1">
    <property type="nucleotide sequence ID" value="NZ_CP042913.1"/>
</dbReference>
<dbReference type="Pfam" id="PF07589">
    <property type="entry name" value="PEP-CTERM"/>
    <property type="match status" value="1"/>
</dbReference>
<dbReference type="InterPro" id="IPR050952">
    <property type="entry name" value="TRIM-NHL_E3_ligases"/>
</dbReference>